<dbReference type="EMBL" id="GG745614">
    <property type="protein sequence ID" value="EFD92239.1"/>
    <property type="molecule type" value="Genomic_DNA"/>
</dbReference>
<accession>D6GX16</accession>
<protein>
    <submittedName>
        <fullName evidence="1">Uncharacterized protein</fullName>
    </submittedName>
</protein>
<dbReference type="Proteomes" id="UP000009376">
    <property type="component" value="Unassembled WGS sequence"/>
</dbReference>
<organism evidence="1 2">
    <name type="scientific">Candidatus Parvarchaeum acidophilus ARMAN-5</name>
    <dbReference type="NCBI Taxonomy" id="662762"/>
    <lineage>
        <taxon>Archaea</taxon>
        <taxon>Candidatus Parvarchaeota</taxon>
        <taxon>Candidatus Parvarchaeum</taxon>
    </lineage>
</organism>
<proteinExistence type="predicted"/>
<name>D6GX16_PARA5</name>
<dbReference type="AlphaFoldDB" id="D6GX16"/>
<evidence type="ECO:0000313" key="2">
    <source>
        <dbReference type="Proteomes" id="UP000009376"/>
    </source>
</evidence>
<sequence>MLTVLNSGCIQMKSSKSFYLNILAATCSLNQMLELRETYCKEYKNDEGKRSNYL</sequence>
<reference evidence="1 2" key="1">
    <citation type="journal article" date="2010" name="Proc. Natl. Acad. Sci. U.S.A.">
        <title>Enigmatic, ultrasmall, uncultivated Archaea.</title>
        <authorList>
            <person name="Baker B.J."/>
            <person name="Comolli L.R."/>
            <person name="Dick G.J."/>
            <person name="Hauser L.J."/>
            <person name="Hyatt D."/>
            <person name="Dill B.D."/>
            <person name="Land M.L."/>
            <person name="Verberkmoes N.C."/>
            <person name="Hettich R.L."/>
            <person name="Banfield J.F."/>
        </authorList>
    </citation>
    <scope>NUCLEOTIDE SEQUENCE [LARGE SCALE GENOMIC DNA]</scope>
</reference>
<evidence type="ECO:0000313" key="1">
    <source>
        <dbReference type="EMBL" id="EFD92239.1"/>
    </source>
</evidence>
<gene>
    <name evidence="1" type="ORF">BJBARM5_1040</name>
</gene>